<accession>A0A7R9A2J5</accession>
<keyword evidence="1" id="KW-0833">Ubl conjugation pathway</keyword>
<evidence type="ECO:0000313" key="4">
    <source>
        <dbReference type="EMBL" id="CAD7240892.1"/>
    </source>
</evidence>
<dbReference type="Pfam" id="PF00179">
    <property type="entry name" value="UQ_con"/>
    <property type="match status" value="2"/>
</dbReference>
<dbReference type="PROSITE" id="PS50127">
    <property type="entry name" value="UBC_2"/>
    <property type="match status" value="2"/>
</dbReference>
<protein>
    <recommendedName>
        <fullName evidence="3">UBC core domain-containing protein</fullName>
    </recommendedName>
</protein>
<dbReference type="SMART" id="SM00212">
    <property type="entry name" value="UBCc"/>
    <property type="match status" value="2"/>
</dbReference>
<feature type="compositionally biased region" description="Basic and acidic residues" evidence="2">
    <location>
        <begin position="295"/>
        <end position="316"/>
    </location>
</feature>
<sequence>MSGKDTGIVVPRNFRLLEELDNGQKGVGDGTISWGLEDDSDMTLSHWTGMIIGPPRTPYENRMYSLKIDCGPKYPEEPPVIRFLSRINMKGVHSGTGLVDRKSTQVLSHWQRHYSIKTVLQELRRLMTAKENMKTPQPPEDRGMSGKDTGIVVPRNFRLLEELDNGQKGVGDGTISWGLEDDSDMTLSHWTGMIIGPPRTPYENRMYSLKIDCGPKYPEEPPVIRFLSRINMKGVHSGTGLVDRKSTQVLSHWQRHYSIKTVLQELRRLMTAKENMKTPQPPEELDHLSSVSHNTAEDSRGLRLPDRAEFRTRPDPDPQGSKSLKRRSEHHEKSSDGARRTFTSALEA</sequence>
<organism evidence="4">
    <name type="scientific">Darwinula stevensoni</name>
    <dbReference type="NCBI Taxonomy" id="69355"/>
    <lineage>
        <taxon>Eukaryota</taxon>
        <taxon>Metazoa</taxon>
        <taxon>Ecdysozoa</taxon>
        <taxon>Arthropoda</taxon>
        <taxon>Crustacea</taxon>
        <taxon>Oligostraca</taxon>
        <taxon>Ostracoda</taxon>
        <taxon>Podocopa</taxon>
        <taxon>Podocopida</taxon>
        <taxon>Darwinulocopina</taxon>
        <taxon>Darwinuloidea</taxon>
        <taxon>Darwinulidae</taxon>
        <taxon>Darwinula</taxon>
    </lineage>
</organism>
<dbReference type="CDD" id="cd23807">
    <property type="entry name" value="UEV_UBE2V"/>
    <property type="match status" value="2"/>
</dbReference>
<evidence type="ECO:0000313" key="5">
    <source>
        <dbReference type="Proteomes" id="UP000677054"/>
    </source>
</evidence>
<name>A0A7R9A2J5_9CRUS</name>
<dbReference type="InterPro" id="IPR000608">
    <property type="entry name" value="UBC"/>
</dbReference>
<dbReference type="Gene3D" id="3.10.110.10">
    <property type="entry name" value="Ubiquitin Conjugating Enzyme"/>
    <property type="match status" value="2"/>
</dbReference>
<proteinExistence type="predicted"/>
<dbReference type="OrthoDB" id="6508832at2759"/>
<dbReference type="EMBL" id="LR899589">
    <property type="protein sequence ID" value="CAD7240892.1"/>
    <property type="molecule type" value="Genomic_DNA"/>
</dbReference>
<evidence type="ECO:0000259" key="3">
    <source>
        <dbReference type="PROSITE" id="PS50127"/>
    </source>
</evidence>
<dbReference type="FunFam" id="3.10.110.10:FF:000026">
    <property type="entry name" value="Ubiquitin-conjugating enzyme E2 variant"/>
    <property type="match status" value="2"/>
</dbReference>
<keyword evidence="5" id="KW-1185">Reference proteome</keyword>
<gene>
    <name evidence="4" type="ORF">DSTB1V02_LOCUS894</name>
</gene>
<reference evidence="4" key="1">
    <citation type="submission" date="2020-11" db="EMBL/GenBank/DDBJ databases">
        <authorList>
            <person name="Tran Van P."/>
        </authorList>
    </citation>
    <scope>NUCLEOTIDE SEQUENCE</scope>
</reference>
<dbReference type="Proteomes" id="UP000677054">
    <property type="component" value="Unassembled WGS sequence"/>
</dbReference>
<feature type="region of interest" description="Disordered" evidence="2">
    <location>
        <begin position="275"/>
        <end position="348"/>
    </location>
</feature>
<dbReference type="AlphaFoldDB" id="A0A7R9A2J5"/>
<evidence type="ECO:0000256" key="1">
    <source>
        <dbReference type="ARBA" id="ARBA00022786"/>
    </source>
</evidence>
<dbReference type="InterPro" id="IPR016135">
    <property type="entry name" value="UBQ-conjugating_enzyme/RWD"/>
</dbReference>
<feature type="compositionally biased region" description="Basic and acidic residues" evidence="2">
    <location>
        <begin position="329"/>
        <end position="339"/>
    </location>
</feature>
<dbReference type="SUPFAM" id="SSF54495">
    <property type="entry name" value="UBC-like"/>
    <property type="match status" value="2"/>
</dbReference>
<dbReference type="EMBL" id="CAJPEV010000072">
    <property type="protein sequence ID" value="CAG0880082.1"/>
    <property type="molecule type" value="Genomic_DNA"/>
</dbReference>
<feature type="domain" description="UBC core" evidence="3">
    <location>
        <begin position="157"/>
        <end position="310"/>
    </location>
</feature>
<evidence type="ECO:0000256" key="2">
    <source>
        <dbReference type="SAM" id="MobiDB-lite"/>
    </source>
</evidence>
<feature type="domain" description="UBC core" evidence="3">
    <location>
        <begin position="11"/>
        <end position="166"/>
    </location>
</feature>
<dbReference type="PANTHER" id="PTHR24068">
    <property type="entry name" value="UBIQUITIN-CONJUGATING ENZYME E2"/>
    <property type="match status" value="1"/>
</dbReference>